<evidence type="ECO:0000313" key="3">
    <source>
        <dbReference type="Proteomes" id="UP000483672"/>
    </source>
</evidence>
<evidence type="ECO:0000256" key="1">
    <source>
        <dbReference type="SAM" id="MobiDB-lite"/>
    </source>
</evidence>
<dbReference type="AlphaFoldDB" id="A0A6G1LRW5"/>
<sequence>MTTAINLGFGIEIESEIRPNIPSNYDSKHRFATLLSSNGLPAAAGTSKYPTDYQKWWITNDGSIRCSQPDSVSMESVSPVRNFNEDEWKAEMRKFWSSMKSMFEVQRNRSCGSHIHVAPWGGKFTLKQAKTIAFACCYYEPYVVSLMPKERRDNTYCQRNSRISPSSMMSFLFRNGNMATIARDIKAVSSTESLIDYMQGESRYVLWNFRPLANPRTGTIEFRGGRHLRGPNRTISWITFVVVFVMLALEEDLLHNRTTYTAVKNGKRSEVQGFWDRFLSYAERLGVRNDLPDDFKMMSEKESWSGEVQRRAPGPTRARRVAIH</sequence>
<reference evidence="2 3" key="1">
    <citation type="submission" date="2019-06" db="EMBL/GenBank/DDBJ databases">
        <authorList>
            <person name="Palmer J.M."/>
        </authorList>
    </citation>
    <scope>NUCLEOTIDE SEQUENCE [LARGE SCALE GENOMIC DNA]</scope>
    <source>
        <strain evidence="2 3">TWF191</strain>
    </source>
</reference>
<dbReference type="Pfam" id="PF12224">
    <property type="entry name" value="Amidoligase_2"/>
    <property type="match status" value="1"/>
</dbReference>
<dbReference type="PANTHER" id="PTHR36847">
    <property type="entry name" value="AMIDOLIGASE ENZYME"/>
    <property type="match status" value="1"/>
</dbReference>
<gene>
    <name evidence="2" type="ORF">TWF191_001452</name>
</gene>
<organism evidence="2 3">
    <name type="scientific">Orbilia oligospora</name>
    <name type="common">Nematode-trapping fungus</name>
    <name type="synonym">Arthrobotrys oligospora</name>
    <dbReference type="NCBI Taxonomy" id="2813651"/>
    <lineage>
        <taxon>Eukaryota</taxon>
        <taxon>Fungi</taxon>
        <taxon>Dikarya</taxon>
        <taxon>Ascomycota</taxon>
        <taxon>Pezizomycotina</taxon>
        <taxon>Orbiliomycetes</taxon>
        <taxon>Orbiliales</taxon>
        <taxon>Orbiliaceae</taxon>
        <taxon>Orbilia</taxon>
    </lineage>
</organism>
<name>A0A6G1LRW5_ORBOL</name>
<dbReference type="InterPro" id="IPR022025">
    <property type="entry name" value="Amidoligase_2"/>
</dbReference>
<comment type="caution">
    <text evidence="2">The sequence shown here is derived from an EMBL/GenBank/DDBJ whole genome shotgun (WGS) entry which is preliminary data.</text>
</comment>
<dbReference type="PANTHER" id="PTHR36847:SF1">
    <property type="entry name" value="AMIDOLIGASE ENZYME"/>
    <property type="match status" value="1"/>
</dbReference>
<proteinExistence type="predicted"/>
<dbReference type="EMBL" id="WIPF01000124">
    <property type="protein sequence ID" value="KAF3206372.1"/>
    <property type="molecule type" value="Genomic_DNA"/>
</dbReference>
<feature type="region of interest" description="Disordered" evidence="1">
    <location>
        <begin position="305"/>
        <end position="324"/>
    </location>
</feature>
<evidence type="ECO:0000313" key="2">
    <source>
        <dbReference type="EMBL" id="KAF3206372.1"/>
    </source>
</evidence>
<dbReference type="Proteomes" id="UP000483672">
    <property type="component" value="Unassembled WGS sequence"/>
</dbReference>
<protein>
    <submittedName>
        <fullName evidence="2">Uncharacterized protein</fullName>
    </submittedName>
</protein>
<accession>A0A6G1LRW5</accession>